<sequence>MSPKTAMSSTQSERAMEVALAIPELLESILVHLDMTTLLVSASRVSKSWKTLMDASPAIQQALFFKPVVVAAAPSRDPDHDLDDDDKGAGGEQRDAAAGTSCKRARPVINPLLAKKFDKCFFDFGQTYSLHRRANSFYEMPWSRQPIRAVQEIWGGWSQLRPADLDAETEQSEKECRRRFTRRGASWRRMLVSQPPPPSLGYIKFDISEMPTEGHRVWSAALKPGSDEAGLRMGQLFDLVQDEVGHHGRHSLWFRVLWGKPTSSFAISRVKETFEWLMAETHVVVELMHADDTSLPNHPQDPADVSVFDEAFRCDEHTEVKVHTEEALVYPPEFPDFDGRFVIWHWKLLEHERNSG</sequence>
<dbReference type="SUPFAM" id="SSF81383">
    <property type="entry name" value="F-box domain"/>
    <property type="match status" value="1"/>
</dbReference>
<protein>
    <submittedName>
        <fullName evidence="3">F-box domain-containing protein</fullName>
    </submittedName>
</protein>
<evidence type="ECO:0000313" key="4">
    <source>
        <dbReference type="Proteomes" id="UP001243330"/>
    </source>
</evidence>
<dbReference type="EMBL" id="JAQOWY010000114">
    <property type="protein sequence ID" value="KAK1850628.1"/>
    <property type="molecule type" value="Genomic_DNA"/>
</dbReference>
<dbReference type="Proteomes" id="UP001243330">
    <property type="component" value="Unassembled WGS sequence"/>
</dbReference>
<evidence type="ECO:0000313" key="3">
    <source>
        <dbReference type="EMBL" id="KAK1850628.1"/>
    </source>
</evidence>
<dbReference type="InterPro" id="IPR001810">
    <property type="entry name" value="F-box_dom"/>
</dbReference>
<dbReference type="AlphaFoldDB" id="A0AAD9ALC0"/>
<proteinExistence type="predicted"/>
<name>A0AAD9ALC0_9PEZI</name>
<gene>
    <name evidence="3" type="ORF">CCHR01_06700</name>
</gene>
<reference evidence="3" key="1">
    <citation type="submission" date="2023-01" db="EMBL/GenBank/DDBJ databases">
        <title>Colletotrichum chrysophilum M932 genome sequence.</title>
        <authorList>
            <person name="Baroncelli R."/>
        </authorList>
    </citation>
    <scope>NUCLEOTIDE SEQUENCE</scope>
    <source>
        <strain evidence="3">M932</strain>
    </source>
</reference>
<comment type="caution">
    <text evidence="3">The sequence shown here is derived from an EMBL/GenBank/DDBJ whole genome shotgun (WGS) entry which is preliminary data.</text>
</comment>
<organism evidence="3 4">
    <name type="scientific">Colletotrichum chrysophilum</name>
    <dbReference type="NCBI Taxonomy" id="1836956"/>
    <lineage>
        <taxon>Eukaryota</taxon>
        <taxon>Fungi</taxon>
        <taxon>Dikarya</taxon>
        <taxon>Ascomycota</taxon>
        <taxon>Pezizomycotina</taxon>
        <taxon>Sordariomycetes</taxon>
        <taxon>Hypocreomycetidae</taxon>
        <taxon>Glomerellales</taxon>
        <taxon>Glomerellaceae</taxon>
        <taxon>Colletotrichum</taxon>
        <taxon>Colletotrichum gloeosporioides species complex</taxon>
    </lineage>
</organism>
<dbReference type="Pfam" id="PF00646">
    <property type="entry name" value="F-box"/>
    <property type="match status" value="1"/>
</dbReference>
<feature type="region of interest" description="Disordered" evidence="1">
    <location>
        <begin position="75"/>
        <end position="102"/>
    </location>
</feature>
<accession>A0AAD9ALC0</accession>
<keyword evidence="4" id="KW-1185">Reference proteome</keyword>
<evidence type="ECO:0000259" key="2">
    <source>
        <dbReference type="Pfam" id="PF00646"/>
    </source>
</evidence>
<evidence type="ECO:0000256" key="1">
    <source>
        <dbReference type="SAM" id="MobiDB-lite"/>
    </source>
</evidence>
<feature type="domain" description="F-box" evidence="2">
    <location>
        <begin position="23"/>
        <end position="54"/>
    </location>
</feature>
<dbReference type="InterPro" id="IPR036047">
    <property type="entry name" value="F-box-like_dom_sf"/>
</dbReference>